<feature type="region of interest" description="Disordered" evidence="1">
    <location>
        <begin position="830"/>
        <end position="856"/>
    </location>
</feature>
<dbReference type="eggNOG" id="COG3391">
    <property type="taxonomic scope" value="Bacteria"/>
</dbReference>
<dbReference type="KEGG" id="cai:Caci_3832"/>
<reference evidence="4 5" key="1">
    <citation type="journal article" date="2009" name="Stand. Genomic Sci.">
        <title>Complete genome sequence of Catenulispora acidiphila type strain (ID 139908).</title>
        <authorList>
            <person name="Copeland A."/>
            <person name="Lapidus A."/>
            <person name="Glavina Del Rio T."/>
            <person name="Nolan M."/>
            <person name="Lucas S."/>
            <person name="Chen F."/>
            <person name="Tice H."/>
            <person name="Cheng J.F."/>
            <person name="Bruce D."/>
            <person name="Goodwin L."/>
            <person name="Pitluck S."/>
            <person name="Mikhailova N."/>
            <person name="Pati A."/>
            <person name="Ivanova N."/>
            <person name="Mavromatis K."/>
            <person name="Chen A."/>
            <person name="Palaniappan K."/>
            <person name="Chain P."/>
            <person name="Land M."/>
            <person name="Hauser L."/>
            <person name="Chang Y.J."/>
            <person name="Jeffries C.D."/>
            <person name="Chertkov O."/>
            <person name="Brettin T."/>
            <person name="Detter J.C."/>
            <person name="Han C."/>
            <person name="Ali Z."/>
            <person name="Tindall B.J."/>
            <person name="Goker M."/>
            <person name="Bristow J."/>
            <person name="Eisen J.A."/>
            <person name="Markowitz V."/>
            <person name="Hugenholtz P."/>
            <person name="Kyrpides N.C."/>
            <person name="Klenk H.P."/>
        </authorList>
    </citation>
    <scope>NUCLEOTIDE SEQUENCE [LARGE SCALE GENOMIC DNA]</scope>
    <source>
        <strain evidence="5">DSM 44928 / JCM 14897 / NBRC 102108 / NRRL B-24433 / ID139908</strain>
    </source>
</reference>
<keyword evidence="2" id="KW-0812">Transmembrane</keyword>
<feature type="compositionally biased region" description="Low complexity" evidence="1">
    <location>
        <begin position="430"/>
        <end position="470"/>
    </location>
</feature>
<dbReference type="HOGENOM" id="CLU_329753_0_0_11"/>
<evidence type="ECO:0000256" key="1">
    <source>
        <dbReference type="SAM" id="MobiDB-lite"/>
    </source>
</evidence>
<evidence type="ECO:0000313" key="4">
    <source>
        <dbReference type="EMBL" id="ACU72731.1"/>
    </source>
</evidence>
<dbReference type="Proteomes" id="UP000000851">
    <property type="component" value="Chromosome"/>
</dbReference>
<dbReference type="Pfam" id="PF13229">
    <property type="entry name" value="Beta_helix"/>
    <property type="match status" value="1"/>
</dbReference>
<name>C7QDD8_CATAD</name>
<evidence type="ECO:0000256" key="2">
    <source>
        <dbReference type="SAM" id="Phobius"/>
    </source>
</evidence>
<feature type="compositionally biased region" description="Pro residues" evidence="1">
    <location>
        <begin position="415"/>
        <end position="425"/>
    </location>
</feature>
<dbReference type="SMART" id="SM00710">
    <property type="entry name" value="PbH1"/>
    <property type="match status" value="6"/>
</dbReference>
<dbReference type="InterPro" id="IPR039448">
    <property type="entry name" value="Beta_helix"/>
</dbReference>
<organism evidence="4 5">
    <name type="scientific">Catenulispora acidiphila (strain DSM 44928 / JCM 14897 / NBRC 102108 / NRRL B-24433 / ID139908)</name>
    <dbReference type="NCBI Taxonomy" id="479433"/>
    <lineage>
        <taxon>Bacteria</taxon>
        <taxon>Bacillati</taxon>
        <taxon>Actinomycetota</taxon>
        <taxon>Actinomycetes</taxon>
        <taxon>Catenulisporales</taxon>
        <taxon>Catenulisporaceae</taxon>
        <taxon>Catenulispora</taxon>
    </lineage>
</organism>
<dbReference type="InParanoid" id="C7QDD8"/>
<accession>C7QDD8</accession>
<proteinExistence type="predicted"/>
<keyword evidence="2" id="KW-0472">Membrane</keyword>
<feature type="domain" description="Right handed beta helix" evidence="3">
    <location>
        <begin position="680"/>
        <end position="831"/>
    </location>
</feature>
<dbReference type="EMBL" id="CP001700">
    <property type="protein sequence ID" value="ACU72731.1"/>
    <property type="molecule type" value="Genomic_DNA"/>
</dbReference>
<gene>
    <name evidence="4" type="ordered locus">Caci_3832</name>
</gene>
<dbReference type="STRING" id="479433.Caci_3832"/>
<dbReference type="InterPro" id="IPR006626">
    <property type="entry name" value="PbH1"/>
</dbReference>
<sequence>MKGVTRRGGPAATSTSRLIAGTRRVYRASIKPLTLRRRARTTTAWFAVAAAIAGLVVFVGRHDAYPKTQVPLESGQAWVDSQQIGKLTLLDGIAAQPVTNVPVARHLGDPFAAGQVGGTGYAVDQLTGQVTRIDGSSLKGKSVVQSLGGGDNPSLVRLYTALDTLYVVDGTDGMVSTYDASSLRQLGSPERFAAAGAEYTALVDGQGKLWVLDGVSGTLTWFTATEHGTRTPGFTAGAAVLTLADERPVVVDSSTHEAYLLSSSGATKATLSLGTADSTGLQATGAAGETALLVTASSQGTYQTCTFTKGCGPGQCITSGGGTPGRCVGAGLDTLGTAVAADGRVFVPDYSTGGVWIVDPSAAAKPFEVPLLALRGPFELFDTEGVLFFNDPNSSRAGTLAPDGTVQDIVKYTQAPPPSSAPPPTDDIRPSTSPPTTSASTATPARSASHSVSASRTQPSTASATSTTPPKRIPTTHASSRSPGPGPSPSTVPSPSPSPTRSTGTPANISCGETVTKSVVVEADLRCAGDALTISAKGVTIDLAGHTLSGSGKGAGITLAGSGSVAGALIENGTITGFGSGVKVGPNGATSPTLYRVVFTHDGAGGGAAVSLGVTTVQGLTLSDVKVEQSDGAGLDTHGALAGSLQITGSAFDGAAVNIDEASDGIQVQATITDDRFDDSALSLEFVGSTTVSTSVFTDSPVVDMCNAAGGDLFSADTFTGSDTGLKIQGMAYESVTGSHFTGNNIGMFYDLQQGDVGNSVSGNTFADEGSAAILVQDSSPVAQEVDVKDNIVTDSGHRPGPKVADPGGNQVLGGIHIYTAADTVTVSGNKTSHDAGSGIWARPGSAAGEGNVSTGDADKCSPVDLCAYG</sequence>
<dbReference type="Gene3D" id="2.160.20.10">
    <property type="entry name" value="Single-stranded right-handed beta-helix, Pectin lyase-like"/>
    <property type="match status" value="1"/>
</dbReference>
<feature type="region of interest" description="Disordered" evidence="1">
    <location>
        <begin position="412"/>
        <end position="510"/>
    </location>
</feature>
<dbReference type="SUPFAM" id="SSF51126">
    <property type="entry name" value="Pectin lyase-like"/>
    <property type="match status" value="1"/>
</dbReference>
<dbReference type="SUPFAM" id="SSF63825">
    <property type="entry name" value="YWTD domain"/>
    <property type="match status" value="1"/>
</dbReference>
<dbReference type="AlphaFoldDB" id="C7QDD8"/>
<evidence type="ECO:0000313" key="5">
    <source>
        <dbReference type="Proteomes" id="UP000000851"/>
    </source>
</evidence>
<keyword evidence="5" id="KW-1185">Reference proteome</keyword>
<dbReference type="InterPro" id="IPR012334">
    <property type="entry name" value="Pectin_lyas_fold"/>
</dbReference>
<protein>
    <submittedName>
        <fullName evidence="4">Parallel beta-helix repeat protein</fullName>
    </submittedName>
</protein>
<evidence type="ECO:0000259" key="3">
    <source>
        <dbReference type="Pfam" id="PF13229"/>
    </source>
</evidence>
<feature type="transmembrane region" description="Helical" evidence="2">
    <location>
        <begin position="43"/>
        <end position="60"/>
    </location>
</feature>
<keyword evidence="2" id="KW-1133">Transmembrane helix</keyword>
<feature type="compositionally biased region" description="Pro residues" evidence="1">
    <location>
        <begin position="484"/>
        <end position="498"/>
    </location>
</feature>
<dbReference type="InterPro" id="IPR011050">
    <property type="entry name" value="Pectin_lyase_fold/virulence"/>
</dbReference>